<keyword evidence="3" id="KW-1185">Reference proteome</keyword>
<feature type="chain" id="PRO_5012102571" evidence="1">
    <location>
        <begin position="34"/>
        <end position="93"/>
    </location>
</feature>
<sequence>MVKSVTEFVCKRFVALFLAVSIIFVGFSSPAYAASSEDAFVSGMKNGAGMAVSGLALCAGTAVVAPPLAPVVCLGASAETILAGMGLRFLLGR</sequence>
<gene>
    <name evidence="2" type="ORF">NIES2135_68110</name>
</gene>
<name>A0A1Z4JT74_LEPBY</name>
<evidence type="ECO:0000313" key="3">
    <source>
        <dbReference type="Proteomes" id="UP000217895"/>
    </source>
</evidence>
<dbReference type="AlphaFoldDB" id="A0A1Z4JT74"/>
<dbReference type="EMBL" id="AP018205">
    <property type="protein sequence ID" value="BAY59934.1"/>
    <property type="molecule type" value="Genomic_DNA"/>
</dbReference>
<organism evidence="2 3">
    <name type="scientific">Leptolyngbya boryana NIES-2135</name>
    <dbReference type="NCBI Taxonomy" id="1973484"/>
    <lineage>
        <taxon>Bacteria</taxon>
        <taxon>Bacillati</taxon>
        <taxon>Cyanobacteriota</taxon>
        <taxon>Cyanophyceae</taxon>
        <taxon>Leptolyngbyales</taxon>
        <taxon>Leptolyngbyaceae</taxon>
        <taxon>Leptolyngbya group</taxon>
        <taxon>Leptolyngbya</taxon>
    </lineage>
</organism>
<reference evidence="2 3" key="1">
    <citation type="submission" date="2017-06" db="EMBL/GenBank/DDBJ databases">
        <title>Genome sequencing of cyanobaciteial culture collection at National Institute for Environmental Studies (NIES).</title>
        <authorList>
            <person name="Hirose Y."/>
            <person name="Shimura Y."/>
            <person name="Fujisawa T."/>
            <person name="Nakamura Y."/>
            <person name="Kawachi M."/>
        </authorList>
    </citation>
    <scope>NUCLEOTIDE SEQUENCE [LARGE SCALE GENOMIC DNA]</scope>
    <source>
        <strain evidence="2 3">NIES-2135</strain>
        <plasmid evidence="3">Plasmid Plasmid2 dna</plasmid>
    </source>
</reference>
<feature type="signal peptide" evidence="1">
    <location>
        <begin position="1"/>
        <end position="33"/>
    </location>
</feature>
<evidence type="ECO:0000313" key="2">
    <source>
        <dbReference type="EMBL" id="BAY59934.1"/>
    </source>
</evidence>
<keyword evidence="2" id="KW-0614">Plasmid</keyword>
<geneLocation type="plasmid" evidence="2">
    <name>plasmid2</name>
</geneLocation>
<keyword evidence="1" id="KW-0732">Signal</keyword>
<evidence type="ECO:0000256" key="1">
    <source>
        <dbReference type="SAM" id="SignalP"/>
    </source>
</evidence>
<protein>
    <submittedName>
        <fullName evidence="2">Uncharacterized protein</fullName>
    </submittedName>
</protein>
<accession>A0A1Z4JT74</accession>
<dbReference type="Proteomes" id="UP000217895">
    <property type="component" value="Plasmid Plasmid2 dna"/>
</dbReference>
<proteinExistence type="predicted"/>